<dbReference type="PROSITE" id="PS51352">
    <property type="entry name" value="THIOREDOXIN_2"/>
    <property type="match status" value="1"/>
</dbReference>
<dbReference type="eggNOG" id="COG3118">
    <property type="taxonomic scope" value="Bacteria"/>
</dbReference>
<dbReference type="EMBL" id="CP001344">
    <property type="protein sequence ID" value="ACL45492.1"/>
    <property type="molecule type" value="Genomic_DNA"/>
</dbReference>
<evidence type="ECO:0000256" key="2">
    <source>
        <dbReference type="ARBA" id="ARBA00022448"/>
    </source>
</evidence>
<dbReference type="AlphaFoldDB" id="B8HN23"/>
<dbReference type="SUPFAM" id="SSF52833">
    <property type="entry name" value="Thioredoxin-like"/>
    <property type="match status" value="1"/>
</dbReference>
<reference evidence="9" key="1">
    <citation type="submission" date="2009-01" db="EMBL/GenBank/DDBJ databases">
        <title>Complete sequence of chromosome Cyanothece sp. PCC 7425.</title>
        <authorList>
            <consortium name="US DOE Joint Genome Institute"/>
            <person name="Lucas S."/>
            <person name="Copeland A."/>
            <person name="Lapidus A."/>
            <person name="Glavina del Rio T."/>
            <person name="Dalin E."/>
            <person name="Tice H."/>
            <person name="Bruce D."/>
            <person name="Goodwin L."/>
            <person name="Pitluck S."/>
            <person name="Sims D."/>
            <person name="Meineke L."/>
            <person name="Brettin T."/>
            <person name="Detter J.C."/>
            <person name="Han C."/>
            <person name="Larimer F."/>
            <person name="Land M."/>
            <person name="Hauser L."/>
            <person name="Kyrpides N."/>
            <person name="Ovchinnikova G."/>
            <person name="Liberton M."/>
            <person name="Stoeckel J."/>
            <person name="Banerjee A."/>
            <person name="Singh A."/>
            <person name="Page L."/>
            <person name="Sato H."/>
            <person name="Zhao L."/>
            <person name="Sherman L."/>
            <person name="Pakrasi H."/>
            <person name="Richardson P."/>
        </authorList>
    </citation>
    <scope>NUCLEOTIDE SEQUENCE</scope>
    <source>
        <strain evidence="9">PCC 7425</strain>
    </source>
</reference>
<dbReference type="Pfam" id="PF00085">
    <property type="entry name" value="Thioredoxin"/>
    <property type="match status" value="1"/>
</dbReference>
<dbReference type="PIRSF" id="PIRSF000077">
    <property type="entry name" value="Thioredoxin"/>
    <property type="match status" value="1"/>
</dbReference>
<dbReference type="GO" id="GO:0015035">
    <property type="term" value="F:protein-disulfide reductase activity"/>
    <property type="evidence" value="ECO:0007669"/>
    <property type="project" value="InterPro"/>
</dbReference>
<evidence type="ECO:0000259" key="8">
    <source>
        <dbReference type="PROSITE" id="PS51352"/>
    </source>
</evidence>
<dbReference type="KEGG" id="cyn:Cyan7425_3164"/>
<name>B8HN23_CYAP4</name>
<evidence type="ECO:0000256" key="4">
    <source>
        <dbReference type="ARBA" id="ARBA00023157"/>
    </source>
</evidence>
<organism evidence="9">
    <name type="scientific">Cyanothece sp. (strain PCC 7425 / ATCC 29141)</name>
    <dbReference type="NCBI Taxonomy" id="395961"/>
    <lineage>
        <taxon>Bacteria</taxon>
        <taxon>Bacillati</taxon>
        <taxon>Cyanobacteriota</taxon>
        <taxon>Cyanophyceae</taxon>
        <taxon>Gomontiellales</taxon>
        <taxon>Cyanothecaceae</taxon>
        <taxon>Cyanothece</taxon>
    </lineage>
</organism>
<evidence type="ECO:0000256" key="1">
    <source>
        <dbReference type="ARBA" id="ARBA00008987"/>
    </source>
</evidence>
<dbReference type="PANTHER" id="PTHR45663">
    <property type="entry name" value="GEO12009P1"/>
    <property type="match status" value="1"/>
</dbReference>
<evidence type="ECO:0000256" key="7">
    <source>
        <dbReference type="PIRSR" id="PIRSR000077-4"/>
    </source>
</evidence>
<keyword evidence="5 7" id="KW-0676">Redox-active center</keyword>
<protein>
    <recommendedName>
        <fullName evidence="6">Thioredoxin</fullName>
    </recommendedName>
</protein>
<feature type="disulfide bond" description="Redox-active" evidence="7">
    <location>
        <begin position="31"/>
        <end position="34"/>
    </location>
</feature>
<dbReference type="Gene3D" id="3.40.30.10">
    <property type="entry name" value="Glutaredoxin"/>
    <property type="match status" value="1"/>
</dbReference>
<evidence type="ECO:0000256" key="5">
    <source>
        <dbReference type="ARBA" id="ARBA00023284"/>
    </source>
</evidence>
<keyword evidence="4 7" id="KW-1015">Disulfide bond</keyword>
<dbReference type="PANTHER" id="PTHR45663:SF11">
    <property type="entry name" value="GEO12009P1"/>
    <property type="match status" value="1"/>
</dbReference>
<comment type="similarity">
    <text evidence="1 6">Belongs to the thioredoxin family.</text>
</comment>
<dbReference type="InterPro" id="IPR036249">
    <property type="entry name" value="Thioredoxin-like_sf"/>
</dbReference>
<sequence>MMVQTVNEKTFNQEVLEASIPVIVNFWAPWCGLCRIADPLLTQFQANSPTPIKLVRVNADESLRLAKTYQLTTLPTLLWFERGQIIYRLDSFQDPSQLRTTVKNMLDSLPVLSVK</sequence>
<keyword evidence="3" id="KW-0249">Electron transport</keyword>
<evidence type="ECO:0000256" key="6">
    <source>
        <dbReference type="PIRNR" id="PIRNR000077"/>
    </source>
</evidence>
<dbReference type="PRINTS" id="PR00421">
    <property type="entry name" value="THIOREDOXIN"/>
</dbReference>
<dbReference type="OrthoDB" id="530955at2"/>
<dbReference type="GO" id="GO:0045454">
    <property type="term" value="P:cell redox homeostasis"/>
    <property type="evidence" value="ECO:0007669"/>
    <property type="project" value="TreeGrafter"/>
</dbReference>
<dbReference type="CDD" id="cd02947">
    <property type="entry name" value="TRX_family"/>
    <property type="match status" value="1"/>
</dbReference>
<feature type="domain" description="Thioredoxin" evidence="8">
    <location>
        <begin position="1"/>
        <end position="107"/>
    </location>
</feature>
<keyword evidence="2" id="KW-0813">Transport</keyword>
<evidence type="ECO:0000256" key="3">
    <source>
        <dbReference type="ARBA" id="ARBA00022982"/>
    </source>
</evidence>
<dbReference type="InterPro" id="IPR005746">
    <property type="entry name" value="Thioredoxin"/>
</dbReference>
<dbReference type="HOGENOM" id="CLU_090389_10_3_3"/>
<dbReference type="InterPro" id="IPR013766">
    <property type="entry name" value="Thioredoxin_domain"/>
</dbReference>
<gene>
    <name evidence="9" type="ordered locus">Cyan7425_3164</name>
</gene>
<dbReference type="GO" id="GO:0005829">
    <property type="term" value="C:cytosol"/>
    <property type="evidence" value="ECO:0007669"/>
    <property type="project" value="TreeGrafter"/>
</dbReference>
<accession>B8HN23</accession>
<dbReference type="STRING" id="395961.Cyan7425_3164"/>
<proteinExistence type="inferred from homology"/>
<evidence type="ECO:0000313" key="9">
    <source>
        <dbReference type="EMBL" id="ACL45492.1"/>
    </source>
</evidence>